<evidence type="ECO:0000313" key="2">
    <source>
        <dbReference type="EMBL" id="KKL59974.1"/>
    </source>
</evidence>
<reference evidence="2" key="1">
    <citation type="journal article" date="2015" name="Nature">
        <title>Complex archaea that bridge the gap between prokaryotes and eukaryotes.</title>
        <authorList>
            <person name="Spang A."/>
            <person name="Saw J.H."/>
            <person name="Jorgensen S.L."/>
            <person name="Zaremba-Niedzwiedzka K."/>
            <person name="Martijn J."/>
            <person name="Lind A.E."/>
            <person name="van Eijk R."/>
            <person name="Schleper C."/>
            <person name="Guy L."/>
            <person name="Ettema T.J."/>
        </authorList>
    </citation>
    <scope>NUCLEOTIDE SEQUENCE</scope>
</reference>
<name>A0A0F9DE91_9ZZZZ</name>
<organism evidence="2">
    <name type="scientific">marine sediment metagenome</name>
    <dbReference type="NCBI Taxonomy" id="412755"/>
    <lineage>
        <taxon>unclassified sequences</taxon>
        <taxon>metagenomes</taxon>
        <taxon>ecological metagenomes</taxon>
    </lineage>
</organism>
<gene>
    <name evidence="2" type="ORF">LCGC14_2209940</name>
</gene>
<evidence type="ECO:0000256" key="1">
    <source>
        <dbReference type="SAM" id="MobiDB-lite"/>
    </source>
</evidence>
<protein>
    <submittedName>
        <fullName evidence="2">Uncharacterized protein</fullName>
    </submittedName>
</protein>
<sequence length="180" mass="18389">MATCTICSATLTNDPASISGPYGENVPNSTLLESRLSVALGLTLCTRHFIAAVEGNDTRAIATLVNLTGAEIKTAYEAESDTNAFTDTKNTKLAGIATGADVTGSNAPQTHKASHQDTGGDEISVTGLSGLLADDQHVLDTEVVSAIEAASPLTLPAFTLGGTMDANSQALINVLDIELG</sequence>
<dbReference type="AlphaFoldDB" id="A0A0F9DE91"/>
<feature type="region of interest" description="Disordered" evidence="1">
    <location>
        <begin position="101"/>
        <end position="120"/>
    </location>
</feature>
<feature type="non-terminal residue" evidence="2">
    <location>
        <position position="180"/>
    </location>
</feature>
<dbReference type="EMBL" id="LAZR01029305">
    <property type="protein sequence ID" value="KKL59974.1"/>
    <property type="molecule type" value="Genomic_DNA"/>
</dbReference>
<accession>A0A0F9DE91</accession>
<comment type="caution">
    <text evidence="2">The sequence shown here is derived from an EMBL/GenBank/DDBJ whole genome shotgun (WGS) entry which is preliminary data.</text>
</comment>
<proteinExistence type="predicted"/>